<evidence type="ECO:0000313" key="2">
    <source>
        <dbReference type="Proteomes" id="UP001233999"/>
    </source>
</evidence>
<comment type="caution">
    <text evidence="1">The sequence shown here is derived from an EMBL/GenBank/DDBJ whole genome shotgun (WGS) entry which is preliminary data.</text>
</comment>
<accession>A0AAD8ECE2</accession>
<feature type="non-terminal residue" evidence="1">
    <location>
        <position position="1"/>
    </location>
</feature>
<sequence>LTGTSLFTSLVSEAATGTAGLFSVLTDCCLSTTASWDFTTDSGTGLSTGFVATDEIRQRKRKRGRPSTIIWKDNLLTNCGQVFYIKNT</sequence>
<dbReference type="EMBL" id="JASPKZ010007373">
    <property type="protein sequence ID" value="KAJ9584684.1"/>
    <property type="molecule type" value="Genomic_DNA"/>
</dbReference>
<keyword evidence="2" id="KW-1185">Reference proteome</keyword>
<proteinExistence type="predicted"/>
<gene>
    <name evidence="1" type="ORF">L9F63_020966</name>
</gene>
<dbReference type="Proteomes" id="UP001233999">
    <property type="component" value="Unassembled WGS sequence"/>
</dbReference>
<organism evidence="1 2">
    <name type="scientific">Diploptera punctata</name>
    <name type="common">Pacific beetle cockroach</name>
    <dbReference type="NCBI Taxonomy" id="6984"/>
    <lineage>
        <taxon>Eukaryota</taxon>
        <taxon>Metazoa</taxon>
        <taxon>Ecdysozoa</taxon>
        <taxon>Arthropoda</taxon>
        <taxon>Hexapoda</taxon>
        <taxon>Insecta</taxon>
        <taxon>Pterygota</taxon>
        <taxon>Neoptera</taxon>
        <taxon>Polyneoptera</taxon>
        <taxon>Dictyoptera</taxon>
        <taxon>Blattodea</taxon>
        <taxon>Blaberoidea</taxon>
        <taxon>Blaberidae</taxon>
        <taxon>Diplopterinae</taxon>
        <taxon>Diploptera</taxon>
    </lineage>
</organism>
<name>A0AAD8ECE2_DIPPU</name>
<protein>
    <submittedName>
        <fullName evidence="1">Uncharacterized protein</fullName>
    </submittedName>
</protein>
<feature type="non-terminal residue" evidence="1">
    <location>
        <position position="88"/>
    </location>
</feature>
<reference evidence="1" key="1">
    <citation type="journal article" date="2023" name="IScience">
        <title>Live-bearing cockroach genome reveals convergent evolutionary mechanisms linked to viviparity in insects and beyond.</title>
        <authorList>
            <person name="Fouks B."/>
            <person name="Harrison M.C."/>
            <person name="Mikhailova A.A."/>
            <person name="Marchal E."/>
            <person name="English S."/>
            <person name="Carruthers M."/>
            <person name="Jennings E.C."/>
            <person name="Chiamaka E.L."/>
            <person name="Frigard R.A."/>
            <person name="Pippel M."/>
            <person name="Attardo G.M."/>
            <person name="Benoit J.B."/>
            <person name="Bornberg-Bauer E."/>
            <person name="Tobe S.S."/>
        </authorList>
    </citation>
    <scope>NUCLEOTIDE SEQUENCE</scope>
    <source>
        <strain evidence="1">Stay&amp;Tobe</strain>
    </source>
</reference>
<dbReference type="AlphaFoldDB" id="A0AAD8ECE2"/>
<evidence type="ECO:0000313" key="1">
    <source>
        <dbReference type="EMBL" id="KAJ9584684.1"/>
    </source>
</evidence>
<reference evidence="1" key="2">
    <citation type="submission" date="2023-05" db="EMBL/GenBank/DDBJ databases">
        <authorList>
            <person name="Fouks B."/>
        </authorList>
    </citation>
    <scope>NUCLEOTIDE SEQUENCE</scope>
    <source>
        <strain evidence="1">Stay&amp;Tobe</strain>
        <tissue evidence="1">Testes</tissue>
    </source>
</reference>